<evidence type="ECO:0000313" key="1">
    <source>
        <dbReference type="EMBL" id="TBO27365.1"/>
    </source>
</evidence>
<dbReference type="Proteomes" id="UP000292120">
    <property type="component" value="Unassembled WGS sequence"/>
</dbReference>
<evidence type="ECO:0000313" key="2">
    <source>
        <dbReference type="Proteomes" id="UP000292120"/>
    </source>
</evidence>
<dbReference type="AlphaFoldDB" id="A0A4V2JF98"/>
<proteinExistence type="predicted"/>
<accession>A0A4V2JF98</accession>
<reference evidence="1 2" key="1">
    <citation type="submission" date="2019-02" db="EMBL/GenBank/DDBJ databases">
        <title>Aquabacterium sp. strain KMB7.</title>
        <authorList>
            <person name="Chen W.-M."/>
        </authorList>
    </citation>
    <scope>NUCLEOTIDE SEQUENCE [LARGE SCALE GENOMIC DNA]</scope>
    <source>
        <strain evidence="1 2">KMB7</strain>
    </source>
</reference>
<protein>
    <submittedName>
        <fullName evidence="1">Uncharacterized protein</fullName>
    </submittedName>
</protein>
<dbReference type="EMBL" id="SIXI01000028">
    <property type="protein sequence ID" value="TBO27365.1"/>
    <property type="molecule type" value="Genomic_DNA"/>
</dbReference>
<name>A0A4V2JF98_9BURK</name>
<organism evidence="1 2">
    <name type="scientific">Aquabacterium lacunae</name>
    <dbReference type="NCBI Taxonomy" id="2528630"/>
    <lineage>
        <taxon>Bacteria</taxon>
        <taxon>Pseudomonadati</taxon>
        <taxon>Pseudomonadota</taxon>
        <taxon>Betaproteobacteria</taxon>
        <taxon>Burkholderiales</taxon>
        <taxon>Aquabacterium</taxon>
    </lineage>
</organism>
<keyword evidence="2" id="KW-1185">Reference proteome</keyword>
<sequence length="220" mass="25188">MSRLPKNLAADENSVVTVGSIKSQRYFAAHVNAGDETQEGFKPVLVLTRTNRDNTYEPFKLIELSSFSDLSVQIKDGAIYIRRDVAHHGTYFTNYKFMPSGASFRLVAMETQSITPVQYDGVNEHIVLWEGASVNFLASRVTYWAKAFEMNEPKEQRAWQQALKQHQSGVTPSVRARRTVRISHVKASQLDIQDFDPGEFNTDFLCCYFDHRLRFHNTCQ</sequence>
<gene>
    <name evidence="1" type="ORF">EYS42_16865</name>
</gene>
<comment type="caution">
    <text evidence="1">The sequence shown here is derived from an EMBL/GenBank/DDBJ whole genome shotgun (WGS) entry which is preliminary data.</text>
</comment>